<feature type="transmembrane region" description="Helical" evidence="10">
    <location>
        <begin position="189"/>
        <end position="210"/>
    </location>
</feature>
<keyword evidence="4 10" id="KW-0812">Transmembrane</keyword>
<evidence type="ECO:0000256" key="5">
    <source>
        <dbReference type="ARBA" id="ARBA00022989"/>
    </source>
</evidence>
<gene>
    <name evidence="12" type="ORF">HDF08_002756</name>
</gene>
<evidence type="ECO:0000256" key="6">
    <source>
        <dbReference type="ARBA" id="ARBA00023053"/>
    </source>
</evidence>
<dbReference type="InterPro" id="IPR004705">
    <property type="entry name" value="Cation/H_exchanger_CPA1_bac"/>
</dbReference>
<feature type="transmembrane region" description="Helical" evidence="10">
    <location>
        <begin position="353"/>
        <end position="377"/>
    </location>
</feature>
<feature type="transmembrane region" description="Helical" evidence="10">
    <location>
        <begin position="34"/>
        <end position="54"/>
    </location>
</feature>
<dbReference type="Proteomes" id="UP000564385">
    <property type="component" value="Unassembled WGS sequence"/>
</dbReference>
<dbReference type="InterPro" id="IPR018422">
    <property type="entry name" value="Cation/H_exchanger_CPA1"/>
</dbReference>
<protein>
    <submittedName>
        <fullName evidence="12">CPA1 family monovalent cation:H+ antiporter</fullName>
    </submittedName>
</protein>
<comment type="subcellular location">
    <subcellularLocation>
        <location evidence="1 10">Cell membrane</location>
        <topology evidence="1 10">Multi-pass membrane protein</topology>
    </subcellularLocation>
</comment>
<dbReference type="GO" id="GO:0098719">
    <property type="term" value="P:sodium ion import across plasma membrane"/>
    <property type="evidence" value="ECO:0007669"/>
    <property type="project" value="TreeGrafter"/>
</dbReference>
<keyword evidence="10" id="KW-0050">Antiport</keyword>
<comment type="similarity">
    <text evidence="10">Belongs to the monovalent cation:proton antiporter 1 (CPA1) transporter (TC 2.A.36) family.</text>
</comment>
<accession>A0A852VJP0</accession>
<dbReference type="Pfam" id="PF00999">
    <property type="entry name" value="Na_H_Exchanger"/>
    <property type="match status" value="1"/>
</dbReference>
<evidence type="ECO:0000256" key="4">
    <source>
        <dbReference type="ARBA" id="ARBA00022692"/>
    </source>
</evidence>
<evidence type="ECO:0000256" key="8">
    <source>
        <dbReference type="ARBA" id="ARBA00023136"/>
    </source>
</evidence>
<feature type="transmembrane region" description="Helical" evidence="10">
    <location>
        <begin position="389"/>
        <end position="412"/>
    </location>
</feature>
<dbReference type="Gene3D" id="6.10.140.1330">
    <property type="match status" value="1"/>
</dbReference>
<organism evidence="12 13">
    <name type="scientific">Tunturiibacter lichenicola</name>
    <dbReference type="NCBI Taxonomy" id="2051959"/>
    <lineage>
        <taxon>Bacteria</taxon>
        <taxon>Pseudomonadati</taxon>
        <taxon>Acidobacteriota</taxon>
        <taxon>Terriglobia</taxon>
        <taxon>Terriglobales</taxon>
        <taxon>Acidobacteriaceae</taxon>
        <taxon>Tunturiibacter</taxon>
    </lineage>
</organism>
<keyword evidence="8 10" id="KW-0472">Membrane</keyword>
<dbReference type="EMBL" id="JACCCU010000002">
    <property type="protein sequence ID" value="NYF90654.1"/>
    <property type="molecule type" value="Genomic_DNA"/>
</dbReference>
<keyword evidence="5 10" id="KW-1133">Transmembrane helix</keyword>
<feature type="transmembrane region" description="Helical" evidence="10">
    <location>
        <begin position="6"/>
        <end position="27"/>
    </location>
</feature>
<evidence type="ECO:0000256" key="2">
    <source>
        <dbReference type="ARBA" id="ARBA00022448"/>
    </source>
</evidence>
<dbReference type="GO" id="GO:0005886">
    <property type="term" value="C:plasma membrane"/>
    <property type="evidence" value="ECO:0007669"/>
    <property type="project" value="UniProtKB-SubCell"/>
</dbReference>
<dbReference type="PANTHER" id="PTHR10110:SF86">
    <property type="entry name" value="SODIUM_HYDROGEN EXCHANGER 7"/>
    <property type="match status" value="1"/>
</dbReference>
<evidence type="ECO:0000256" key="1">
    <source>
        <dbReference type="ARBA" id="ARBA00004651"/>
    </source>
</evidence>
<comment type="caution">
    <text evidence="12">The sequence shown here is derived from an EMBL/GenBank/DDBJ whole genome shotgun (WGS) entry which is preliminary data.</text>
</comment>
<evidence type="ECO:0000256" key="3">
    <source>
        <dbReference type="ARBA" id="ARBA00022475"/>
    </source>
</evidence>
<keyword evidence="3 10" id="KW-1003">Cell membrane</keyword>
<evidence type="ECO:0000313" key="12">
    <source>
        <dbReference type="EMBL" id="NYF90654.1"/>
    </source>
</evidence>
<dbReference type="GO" id="GO:0015386">
    <property type="term" value="F:potassium:proton antiporter activity"/>
    <property type="evidence" value="ECO:0007669"/>
    <property type="project" value="TreeGrafter"/>
</dbReference>
<sequence>MMGSGVHAVQAVFLLLLVFVAVFAGLARRLKVPYPILLVIAGLLLSFLPGMPRIGLDPDLVFLVFLPPLLYSAAWTLSWREFQRNFVSIAMLAVGLVLFTIVGLAVVAGSLLPGFDWKSAVLLGAVVAATDAIAATSIARRVGLPQRIVDILEAESLVNDGTGLLALQFGLTMLVTGRTPSVIEGLGQLVFLTCGGVAVGLAIGAVVAWFERWVDDGPIEIVISILAPYGAYLLGARMQVSGVMAVIACSMYMSRKSPEYMSPQVRLQTTAVWDALTFILNGIVFVLIGLQLPYVVGQIVGMSRPVLLEYGIGFSALMICLRIAWVFAETYVAYALRRWVRKLDVKPPQPRQVFVIGWGGMRGVLSLAAAISLPYALPGGRTFSQRSMIIYLAFCLIVATLVVQGLTLPWLIRIMGLSESGHTNREEQEARRVLATEAIMHLHRTRSKNRDQSPLFQELIDRYQQRLDAMPLERERSATGLIHQARRNDAILTALQAEREALIRLRDEEQIDDEVLRTLQRELDLAESRVHTGSMIHP</sequence>
<reference evidence="12 13" key="1">
    <citation type="submission" date="2020-07" db="EMBL/GenBank/DDBJ databases">
        <title>Genomic Encyclopedia of Type Strains, Phase IV (KMG-V): Genome sequencing to study the core and pangenomes of soil and plant-associated prokaryotes.</title>
        <authorList>
            <person name="Whitman W."/>
        </authorList>
    </citation>
    <scope>NUCLEOTIDE SEQUENCE [LARGE SCALE GENOMIC DNA]</scope>
    <source>
        <strain evidence="12 13">M8UP22</strain>
    </source>
</reference>
<keyword evidence="6 10" id="KW-0915">Sodium</keyword>
<dbReference type="InterPro" id="IPR006153">
    <property type="entry name" value="Cation/H_exchanger_TM"/>
</dbReference>
<dbReference type="NCBIfam" id="TIGR00831">
    <property type="entry name" value="a_cpa1"/>
    <property type="match status" value="1"/>
</dbReference>
<feature type="transmembrane region" description="Helical" evidence="10">
    <location>
        <begin position="230"/>
        <end position="252"/>
    </location>
</feature>
<proteinExistence type="inferred from homology"/>
<evidence type="ECO:0000313" key="13">
    <source>
        <dbReference type="Proteomes" id="UP000564385"/>
    </source>
</evidence>
<evidence type="ECO:0000256" key="10">
    <source>
        <dbReference type="RuleBase" id="RU366002"/>
    </source>
</evidence>
<keyword evidence="9 10" id="KW-0739">Sodium transport</keyword>
<dbReference type="AlphaFoldDB" id="A0A852VJP0"/>
<evidence type="ECO:0000256" key="9">
    <source>
        <dbReference type="ARBA" id="ARBA00023201"/>
    </source>
</evidence>
<dbReference type="GO" id="GO:0051453">
    <property type="term" value="P:regulation of intracellular pH"/>
    <property type="evidence" value="ECO:0007669"/>
    <property type="project" value="TreeGrafter"/>
</dbReference>
<feature type="transmembrane region" description="Helical" evidence="10">
    <location>
        <begin position="86"/>
        <end position="108"/>
    </location>
</feature>
<evidence type="ECO:0000259" key="11">
    <source>
        <dbReference type="Pfam" id="PF00999"/>
    </source>
</evidence>
<feature type="transmembrane region" description="Helical" evidence="10">
    <location>
        <begin position="60"/>
        <end position="79"/>
    </location>
</feature>
<feature type="transmembrane region" description="Helical" evidence="10">
    <location>
        <begin position="120"/>
        <end position="139"/>
    </location>
</feature>
<dbReference type="GO" id="GO:0015385">
    <property type="term" value="F:sodium:proton antiporter activity"/>
    <property type="evidence" value="ECO:0007669"/>
    <property type="project" value="InterPro"/>
</dbReference>
<name>A0A852VJP0_9BACT</name>
<keyword evidence="7 10" id="KW-0406">Ion transport</keyword>
<comment type="function">
    <text evidence="10">Na(+)/H(+) antiporter that extrudes sodium in exchange for external protons.</text>
</comment>
<feature type="transmembrane region" description="Helical" evidence="10">
    <location>
        <begin position="272"/>
        <end position="292"/>
    </location>
</feature>
<feature type="domain" description="Cation/H+ exchanger transmembrane" evidence="11">
    <location>
        <begin position="19"/>
        <end position="412"/>
    </location>
</feature>
<feature type="transmembrane region" description="Helical" evidence="10">
    <location>
        <begin position="312"/>
        <end position="332"/>
    </location>
</feature>
<evidence type="ECO:0000256" key="7">
    <source>
        <dbReference type="ARBA" id="ARBA00023065"/>
    </source>
</evidence>
<keyword evidence="2 10" id="KW-0813">Transport</keyword>
<dbReference type="PANTHER" id="PTHR10110">
    <property type="entry name" value="SODIUM/HYDROGEN EXCHANGER"/>
    <property type="match status" value="1"/>
</dbReference>